<dbReference type="PANTHER" id="PTHR46623">
    <property type="entry name" value="CARBOXYMETHYLENEBUTENOLIDASE-RELATED"/>
    <property type="match status" value="1"/>
</dbReference>
<keyword evidence="1" id="KW-0812">Transmembrane</keyword>
<dbReference type="InterPro" id="IPR029058">
    <property type="entry name" value="AB_hydrolase_fold"/>
</dbReference>
<dbReference type="RefSeq" id="WP_033674056.1">
    <property type="nucleotide sequence ID" value="NZ_JOTM01000005.1"/>
</dbReference>
<organism evidence="3 4">
    <name type="scientific">Bacillus gaemokensis</name>
    <dbReference type="NCBI Taxonomy" id="574375"/>
    <lineage>
        <taxon>Bacteria</taxon>
        <taxon>Bacillati</taxon>
        <taxon>Bacillota</taxon>
        <taxon>Bacilli</taxon>
        <taxon>Bacillales</taxon>
        <taxon>Bacillaceae</taxon>
        <taxon>Bacillus</taxon>
        <taxon>Bacillus cereus group</taxon>
    </lineage>
</organism>
<dbReference type="PANTHER" id="PTHR46623:SF6">
    <property type="entry name" value="ALPHA_BETA-HYDROLASES SUPERFAMILY PROTEIN"/>
    <property type="match status" value="1"/>
</dbReference>
<dbReference type="OrthoDB" id="115291at2"/>
<evidence type="ECO:0000256" key="1">
    <source>
        <dbReference type="SAM" id="Phobius"/>
    </source>
</evidence>
<dbReference type="EMBL" id="JOTM01000005">
    <property type="protein sequence ID" value="KEK24691.1"/>
    <property type="molecule type" value="Genomic_DNA"/>
</dbReference>
<reference evidence="3 4" key="1">
    <citation type="submission" date="2014-06" db="EMBL/GenBank/DDBJ databases">
        <title>Draft genome sequence of Bacillus gaemokensis JCM 15801 (MCCC 1A00707).</title>
        <authorList>
            <person name="Lai Q."/>
            <person name="Liu Y."/>
            <person name="Shao Z."/>
        </authorList>
    </citation>
    <scope>NUCLEOTIDE SEQUENCE [LARGE SCALE GENOMIC DNA]</scope>
    <source>
        <strain evidence="3 4">JCM 15801</strain>
    </source>
</reference>
<evidence type="ECO:0000313" key="4">
    <source>
        <dbReference type="Proteomes" id="UP000027778"/>
    </source>
</evidence>
<dbReference type="Pfam" id="PF01738">
    <property type="entry name" value="DLH"/>
    <property type="match status" value="1"/>
</dbReference>
<sequence>MKNKVALIVVHEVYSVNEHMQDVISRFSSSQIDVFCPNLLQLDAPFHYNEEQKAYSHFMKNIGFQCGREQIEEMVTMLSKDYAYIGLIGFSIGATIAWLCSNNLKVNFVIGCYGSRIRDYLQITPTCPTLLIFPESETSFSVSSLITELQNHYSLLLQIEQLPGEHGYLNSYTTKYNDQSTKRAYNRIDSFLLENLLEIMY</sequence>
<dbReference type="Proteomes" id="UP000027778">
    <property type="component" value="Unassembled WGS sequence"/>
</dbReference>
<proteinExistence type="predicted"/>
<dbReference type="eggNOG" id="COG0412">
    <property type="taxonomic scope" value="Bacteria"/>
</dbReference>
<keyword evidence="1" id="KW-1133">Transmembrane helix</keyword>
<dbReference type="InterPro" id="IPR051049">
    <property type="entry name" value="Dienelactone_hydrolase-like"/>
</dbReference>
<evidence type="ECO:0000259" key="2">
    <source>
        <dbReference type="Pfam" id="PF01738"/>
    </source>
</evidence>
<protein>
    <submittedName>
        <fullName evidence="3">DeoR faimly transcriptional regulator</fullName>
    </submittedName>
</protein>
<keyword evidence="4" id="KW-1185">Reference proteome</keyword>
<dbReference type="STRING" id="574375.AZF08_08925"/>
<feature type="domain" description="Dienelactone hydrolase" evidence="2">
    <location>
        <begin position="5"/>
        <end position="192"/>
    </location>
</feature>
<name>A0A073KDT7_9BACI</name>
<comment type="caution">
    <text evidence="3">The sequence shown here is derived from an EMBL/GenBank/DDBJ whole genome shotgun (WGS) entry which is preliminary data.</text>
</comment>
<feature type="transmembrane region" description="Helical" evidence="1">
    <location>
        <begin position="82"/>
        <end position="100"/>
    </location>
</feature>
<gene>
    <name evidence="3" type="ORF">BAGA_23790</name>
</gene>
<accession>A0A073KDT7</accession>
<evidence type="ECO:0000313" key="3">
    <source>
        <dbReference type="EMBL" id="KEK24691.1"/>
    </source>
</evidence>
<dbReference type="AlphaFoldDB" id="A0A073KDT7"/>
<dbReference type="SUPFAM" id="SSF53474">
    <property type="entry name" value="alpha/beta-Hydrolases"/>
    <property type="match status" value="1"/>
</dbReference>
<dbReference type="InterPro" id="IPR002925">
    <property type="entry name" value="Dienelactn_hydro"/>
</dbReference>
<dbReference type="GO" id="GO:0016787">
    <property type="term" value="F:hydrolase activity"/>
    <property type="evidence" value="ECO:0007669"/>
    <property type="project" value="InterPro"/>
</dbReference>
<keyword evidence="1" id="KW-0472">Membrane</keyword>
<dbReference type="Gene3D" id="3.40.50.1820">
    <property type="entry name" value="alpha/beta hydrolase"/>
    <property type="match status" value="1"/>
</dbReference>